<evidence type="ECO:0000313" key="1">
    <source>
        <dbReference type="EMBL" id="EOA34689.1"/>
    </source>
</evidence>
<dbReference type="PANTHER" id="PTHR33103:SF69">
    <property type="entry name" value="DUF674 FAMILY PROTEIN"/>
    <property type="match status" value="1"/>
</dbReference>
<dbReference type="Pfam" id="PF05056">
    <property type="entry name" value="DUF674"/>
    <property type="match status" value="1"/>
</dbReference>
<accession>R0HXW2</accession>
<dbReference type="STRING" id="81985.R0HXW2"/>
<dbReference type="InterPro" id="IPR007750">
    <property type="entry name" value="DUF674"/>
</dbReference>
<reference evidence="2" key="1">
    <citation type="journal article" date="2013" name="Nat. Genet.">
        <title>The Capsella rubella genome and the genomic consequences of rapid mating system evolution.</title>
        <authorList>
            <person name="Slotte T."/>
            <person name="Hazzouri K.M."/>
            <person name="Agren J.A."/>
            <person name="Koenig D."/>
            <person name="Maumus F."/>
            <person name="Guo Y.L."/>
            <person name="Steige K."/>
            <person name="Platts A.E."/>
            <person name="Escobar J.S."/>
            <person name="Newman L.K."/>
            <person name="Wang W."/>
            <person name="Mandakova T."/>
            <person name="Vello E."/>
            <person name="Smith L.M."/>
            <person name="Henz S.R."/>
            <person name="Steffen J."/>
            <person name="Takuno S."/>
            <person name="Brandvain Y."/>
            <person name="Coop G."/>
            <person name="Andolfatto P."/>
            <person name="Hu T.T."/>
            <person name="Blanchette M."/>
            <person name="Clark R.M."/>
            <person name="Quesneville H."/>
            <person name="Nordborg M."/>
            <person name="Gaut B.S."/>
            <person name="Lysak M.A."/>
            <person name="Jenkins J."/>
            <person name="Grimwood J."/>
            <person name="Chapman J."/>
            <person name="Prochnik S."/>
            <person name="Shu S."/>
            <person name="Rokhsar D."/>
            <person name="Schmutz J."/>
            <person name="Weigel D."/>
            <person name="Wright S.I."/>
        </authorList>
    </citation>
    <scope>NUCLEOTIDE SEQUENCE [LARGE SCALE GENOMIC DNA]</scope>
    <source>
        <strain evidence="2">cv. Monte Gargano</strain>
    </source>
</reference>
<organism evidence="1 2">
    <name type="scientific">Capsella rubella</name>
    <dbReference type="NCBI Taxonomy" id="81985"/>
    <lineage>
        <taxon>Eukaryota</taxon>
        <taxon>Viridiplantae</taxon>
        <taxon>Streptophyta</taxon>
        <taxon>Embryophyta</taxon>
        <taxon>Tracheophyta</taxon>
        <taxon>Spermatophyta</taxon>
        <taxon>Magnoliopsida</taxon>
        <taxon>eudicotyledons</taxon>
        <taxon>Gunneridae</taxon>
        <taxon>Pentapetalae</taxon>
        <taxon>rosids</taxon>
        <taxon>malvids</taxon>
        <taxon>Brassicales</taxon>
        <taxon>Brassicaceae</taxon>
        <taxon>Camelineae</taxon>
        <taxon>Capsella</taxon>
    </lineage>
</organism>
<sequence>MDQSSEKPKFNMRLLIDEKKNKVVMAEADMDFVDELCGLLTLPMGTIVRLLEKHQNPQSSRVGCFTNLYKSVSNMSVDNFETKACKDLLLYPKSLKESHCSRLKMNLADTESPRFFVCPSFDYGRLCGKVYSNTCTSICSCGKLMTREVQIEEEDQAEGDGVFLSFRSSFIITDDLKVMFNSIANVLSVLNDLGYAGFDKLQERLLEVGSDEVLTLLGCIFNSDTPLTDTFLRGTCVSRKQKCLAAFVKESIVAGPRLTLKVFVRKLDRVILYAECREDFIDFLFSFLAIPLEFLGKFCSENANIGCVENLCRSIEGLSLEGEGETTVAKCVLPYSYN</sequence>
<keyword evidence="2" id="KW-1185">Reference proteome</keyword>
<dbReference type="EMBL" id="KB870806">
    <property type="protein sequence ID" value="EOA34689.1"/>
    <property type="molecule type" value="Genomic_DNA"/>
</dbReference>
<evidence type="ECO:0000313" key="2">
    <source>
        <dbReference type="Proteomes" id="UP000029121"/>
    </source>
</evidence>
<evidence type="ECO:0008006" key="3">
    <source>
        <dbReference type="Google" id="ProtNLM"/>
    </source>
</evidence>
<feature type="non-terminal residue" evidence="1">
    <location>
        <position position="338"/>
    </location>
</feature>
<dbReference type="PANTHER" id="PTHR33103">
    <property type="entry name" value="OS01G0153900 PROTEIN"/>
    <property type="match status" value="1"/>
</dbReference>
<gene>
    <name evidence="1" type="ORF">CARUB_v10022255mg</name>
</gene>
<name>R0HXW2_9BRAS</name>
<dbReference type="Proteomes" id="UP000029121">
    <property type="component" value="Unassembled WGS sequence"/>
</dbReference>
<dbReference type="AlphaFoldDB" id="R0HXW2"/>
<dbReference type="eggNOG" id="ENOG502RI50">
    <property type="taxonomic scope" value="Eukaryota"/>
</dbReference>
<proteinExistence type="predicted"/>
<protein>
    <recommendedName>
        <fullName evidence="3">DUF674 family protein</fullName>
    </recommendedName>
</protein>